<dbReference type="InterPro" id="IPR018062">
    <property type="entry name" value="HTH_AraC-typ_CS"/>
</dbReference>
<evidence type="ECO:0000313" key="6">
    <source>
        <dbReference type="Proteomes" id="UP001221411"/>
    </source>
</evidence>
<dbReference type="RefSeq" id="WP_271923628.1">
    <property type="nucleotide sequence ID" value="NZ_JAQNDO010000001.1"/>
</dbReference>
<dbReference type="PRINTS" id="PR00032">
    <property type="entry name" value="HTHARAC"/>
</dbReference>
<dbReference type="InterPro" id="IPR020449">
    <property type="entry name" value="Tscrpt_reg_AraC-type_HTH"/>
</dbReference>
<gene>
    <name evidence="5" type="ORF">POL67_30865</name>
</gene>
<dbReference type="EMBL" id="JAQNDO010000001">
    <property type="protein sequence ID" value="MDC0745772.1"/>
    <property type="molecule type" value="Genomic_DNA"/>
</dbReference>
<dbReference type="SMART" id="SM00342">
    <property type="entry name" value="HTH_ARAC"/>
    <property type="match status" value="1"/>
</dbReference>
<name>A0ABT5EVB6_9BACT</name>
<evidence type="ECO:0000259" key="4">
    <source>
        <dbReference type="PROSITE" id="PS01124"/>
    </source>
</evidence>
<dbReference type="Proteomes" id="UP001221411">
    <property type="component" value="Unassembled WGS sequence"/>
</dbReference>
<dbReference type="Gene3D" id="1.10.10.60">
    <property type="entry name" value="Homeodomain-like"/>
    <property type="match status" value="2"/>
</dbReference>
<organism evidence="5 6">
    <name type="scientific">Polyangium mundeleinium</name>
    <dbReference type="NCBI Taxonomy" id="2995306"/>
    <lineage>
        <taxon>Bacteria</taxon>
        <taxon>Pseudomonadati</taxon>
        <taxon>Myxococcota</taxon>
        <taxon>Polyangia</taxon>
        <taxon>Polyangiales</taxon>
        <taxon>Polyangiaceae</taxon>
        <taxon>Polyangium</taxon>
    </lineage>
</organism>
<dbReference type="Pfam" id="PF12833">
    <property type="entry name" value="HTH_18"/>
    <property type="match status" value="1"/>
</dbReference>
<keyword evidence="2" id="KW-0238">DNA-binding</keyword>
<dbReference type="PANTHER" id="PTHR46796">
    <property type="entry name" value="HTH-TYPE TRANSCRIPTIONAL ACTIVATOR RHAS-RELATED"/>
    <property type="match status" value="1"/>
</dbReference>
<evidence type="ECO:0000256" key="1">
    <source>
        <dbReference type="ARBA" id="ARBA00023015"/>
    </source>
</evidence>
<dbReference type="InterPro" id="IPR018060">
    <property type="entry name" value="HTH_AraC"/>
</dbReference>
<dbReference type="PROSITE" id="PS00041">
    <property type="entry name" value="HTH_ARAC_FAMILY_1"/>
    <property type="match status" value="1"/>
</dbReference>
<evidence type="ECO:0000256" key="3">
    <source>
        <dbReference type="ARBA" id="ARBA00023163"/>
    </source>
</evidence>
<dbReference type="InterPro" id="IPR009057">
    <property type="entry name" value="Homeodomain-like_sf"/>
</dbReference>
<accession>A0ABT5EVB6</accession>
<sequence>MDLPQTLHVLHTSPALTVVDFTCGCGPRHAAPEEASASTDFAFVRRGSFLKESEGRSIWVDPHRVLFHNTGEVGRVRHLVDGGDRCTIFRLSEELTREVVALHDAAGADRITRPFALPDAPADSRTYLLHHLLVAELEQGPGEPLRIQERTLDLLDAALCAARGSALRPRPRDAATQRRHRDLAQGAAELLSRNLSDPPDLEQMGQALDSSPFHLHRVFRASTGLPMHRYLLSLRLRTALERLVGGARDLTALALDLGFSDHSHFTNAFRREFGCSPSAVRRLPWPTSARKILQVRTPAGS</sequence>
<comment type="caution">
    <text evidence="5">The sequence shown here is derived from an EMBL/GenBank/DDBJ whole genome shotgun (WGS) entry which is preliminary data.</text>
</comment>
<dbReference type="InterPro" id="IPR050204">
    <property type="entry name" value="AraC_XylS_family_regulators"/>
</dbReference>
<evidence type="ECO:0000256" key="2">
    <source>
        <dbReference type="ARBA" id="ARBA00023125"/>
    </source>
</evidence>
<reference evidence="5 6" key="1">
    <citation type="submission" date="2022-11" db="EMBL/GenBank/DDBJ databases">
        <title>Minimal conservation of predation-associated metabolite biosynthetic gene clusters underscores biosynthetic potential of Myxococcota including descriptions for ten novel species: Archangium lansinium sp. nov., Myxococcus landrumus sp. nov., Nannocystis bai.</title>
        <authorList>
            <person name="Ahearne A."/>
            <person name="Stevens C."/>
            <person name="Dowd S."/>
        </authorList>
    </citation>
    <scope>NUCLEOTIDE SEQUENCE [LARGE SCALE GENOMIC DNA]</scope>
    <source>
        <strain evidence="5 6">RJM3</strain>
    </source>
</reference>
<feature type="domain" description="HTH araC/xylS-type" evidence="4">
    <location>
        <begin position="185"/>
        <end position="283"/>
    </location>
</feature>
<evidence type="ECO:0000313" key="5">
    <source>
        <dbReference type="EMBL" id="MDC0745772.1"/>
    </source>
</evidence>
<dbReference type="PROSITE" id="PS01124">
    <property type="entry name" value="HTH_ARAC_FAMILY_2"/>
    <property type="match status" value="1"/>
</dbReference>
<keyword evidence="6" id="KW-1185">Reference proteome</keyword>
<protein>
    <submittedName>
        <fullName evidence="5">AraC family transcriptional regulator</fullName>
    </submittedName>
</protein>
<proteinExistence type="predicted"/>
<keyword evidence="3" id="KW-0804">Transcription</keyword>
<dbReference type="SUPFAM" id="SSF46689">
    <property type="entry name" value="Homeodomain-like"/>
    <property type="match status" value="2"/>
</dbReference>
<keyword evidence="1" id="KW-0805">Transcription regulation</keyword>